<dbReference type="SUPFAM" id="SSF47384">
    <property type="entry name" value="Homodimeric domain of signal transducing histidine kinase"/>
    <property type="match status" value="1"/>
</dbReference>
<keyword evidence="11 14" id="KW-1133">Transmembrane helix</keyword>
<dbReference type="EMBL" id="RHJS01000002">
    <property type="protein sequence ID" value="RRK33568.1"/>
    <property type="molecule type" value="Genomic_DNA"/>
</dbReference>
<evidence type="ECO:0000256" key="7">
    <source>
        <dbReference type="ARBA" id="ARBA00022692"/>
    </source>
</evidence>
<keyword evidence="8" id="KW-0547">Nucleotide-binding</keyword>
<dbReference type="EC" id="2.7.13.3" evidence="3"/>
<evidence type="ECO:0000256" key="1">
    <source>
        <dbReference type="ARBA" id="ARBA00000085"/>
    </source>
</evidence>
<keyword evidence="4" id="KW-1003">Cell membrane</keyword>
<dbReference type="PROSITE" id="PS50109">
    <property type="entry name" value="HIS_KIN"/>
    <property type="match status" value="1"/>
</dbReference>
<evidence type="ECO:0000256" key="9">
    <source>
        <dbReference type="ARBA" id="ARBA00022777"/>
    </source>
</evidence>
<dbReference type="Gene3D" id="1.10.287.130">
    <property type="match status" value="1"/>
</dbReference>
<evidence type="ECO:0000256" key="6">
    <source>
        <dbReference type="ARBA" id="ARBA00022679"/>
    </source>
</evidence>
<feature type="transmembrane region" description="Helical" evidence="14">
    <location>
        <begin position="90"/>
        <end position="115"/>
    </location>
</feature>
<evidence type="ECO:0000256" key="14">
    <source>
        <dbReference type="SAM" id="Phobius"/>
    </source>
</evidence>
<comment type="catalytic activity">
    <reaction evidence="1">
        <text>ATP + protein L-histidine = ADP + protein N-phospho-L-histidine.</text>
        <dbReference type="EC" id="2.7.13.3"/>
    </reaction>
</comment>
<dbReference type="PANTHER" id="PTHR45528">
    <property type="entry name" value="SENSOR HISTIDINE KINASE CPXA"/>
    <property type="match status" value="1"/>
</dbReference>
<dbReference type="AlphaFoldDB" id="A0A426DLD9"/>
<evidence type="ECO:0000256" key="8">
    <source>
        <dbReference type="ARBA" id="ARBA00022741"/>
    </source>
</evidence>
<keyword evidence="12" id="KW-0902">Two-component regulatory system</keyword>
<evidence type="ECO:0000256" key="13">
    <source>
        <dbReference type="ARBA" id="ARBA00023136"/>
    </source>
</evidence>
<keyword evidence="6" id="KW-0808">Transferase</keyword>
<dbReference type="SMART" id="SM00304">
    <property type="entry name" value="HAMP"/>
    <property type="match status" value="1"/>
</dbReference>
<dbReference type="CDD" id="cd00082">
    <property type="entry name" value="HisKA"/>
    <property type="match status" value="1"/>
</dbReference>
<dbReference type="Gene3D" id="6.10.340.10">
    <property type="match status" value="1"/>
</dbReference>
<accession>A0A426DLD9</accession>
<dbReference type="InterPro" id="IPR050398">
    <property type="entry name" value="HssS/ArlS-like"/>
</dbReference>
<dbReference type="SMART" id="SM00388">
    <property type="entry name" value="HisKA"/>
    <property type="match status" value="1"/>
</dbReference>
<dbReference type="Pfam" id="PF00672">
    <property type="entry name" value="HAMP"/>
    <property type="match status" value="1"/>
</dbReference>
<sequence length="413" mass="46172">MGKIKNVFQNMSLKKSLVLLAVFCLSIVSVLIIITVLAFSGMRQSILDTRPLHIYGYTDEYHGESGGMVVEPNDFAYGTLSRENQRNYRAVTVFMVMLPVIYIILASVAVAKFYYKWKLQAPLKDLKSGIHHISGQNLDFRMEYSSRDELGQLCDTFEQMRNELYKNNCKMWDMLQERKALTASVSHDLRTPITVIGGYLDYLNKAAEKNALTGDILRTTLENMTAAASRLERYVDCVRDVQKMEDIEIRTEQMDLKKWIADMASAFSMLAEQNKRQLEIRDFSKTPFIRTDQDMLSKVLENIFSNALRFSEKQIVLIIEETDDCVSFSIQDDGAGFAQEELSCAALLFYTQSAPLHTCPGRTGGGDFGIGLSICKILCGKLGGALHLENGSGGAVVTAKISKCGDSGERAAD</sequence>
<dbReference type="InterPro" id="IPR036097">
    <property type="entry name" value="HisK_dim/P_sf"/>
</dbReference>
<dbReference type="PANTHER" id="PTHR45528:SF1">
    <property type="entry name" value="SENSOR HISTIDINE KINASE CPXA"/>
    <property type="match status" value="1"/>
</dbReference>
<keyword evidence="9 17" id="KW-0418">Kinase</keyword>
<dbReference type="SUPFAM" id="SSF55874">
    <property type="entry name" value="ATPase domain of HSP90 chaperone/DNA topoisomerase II/histidine kinase"/>
    <property type="match status" value="1"/>
</dbReference>
<feature type="domain" description="HAMP" evidence="16">
    <location>
        <begin position="117"/>
        <end position="169"/>
    </location>
</feature>
<dbReference type="InterPro" id="IPR003661">
    <property type="entry name" value="HisK_dim/P_dom"/>
</dbReference>
<feature type="domain" description="Histidine kinase" evidence="15">
    <location>
        <begin position="184"/>
        <end position="405"/>
    </location>
</feature>
<comment type="subcellular location">
    <subcellularLocation>
        <location evidence="2">Cell membrane</location>
        <topology evidence="2">Multi-pass membrane protein</topology>
    </subcellularLocation>
</comment>
<proteinExistence type="predicted"/>
<evidence type="ECO:0000256" key="12">
    <source>
        <dbReference type="ARBA" id="ARBA00023012"/>
    </source>
</evidence>
<dbReference type="InterPro" id="IPR003594">
    <property type="entry name" value="HATPase_dom"/>
</dbReference>
<feature type="transmembrane region" description="Helical" evidence="14">
    <location>
        <begin position="17"/>
        <end position="40"/>
    </location>
</feature>
<evidence type="ECO:0000256" key="11">
    <source>
        <dbReference type="ARBA" id="ARBA00022989"/>
    </source>
</evidence>
<dbReference type="PROSITE" id="PS50885">
    <property type="entry name" value="HAMP"/>
    <property type="match status" value="1"/>
</dbReference>
<evidence type="ECO:0000313" key="18">
    <source>
        <dbReference type="Proteomes" id="UP000274920"/>
    </source>
</evidence>
<dbReference type="Proteomes" id="UP000274920">
    <property type="component" value="Unassembled WGS sequence"/>
</dbReference>
<evidence type="ECO:0000256" key="4">
    <source>
        <dbReference type="ARBA" id="ARBA00022475"/>
    </source>
</evidence>
<dbReference type="SMART" id="SM00387">
    <property type="entry name" value="HATPase_c"/>
    <property type="match status" value="1"/>
</dbReference>
<evidence type="ECO:0000256" key="3">
    <source>
        <dbReference type="ARBA" id="ARBA00012438"/>
    </source>
</evidence>
<dbReference type="Pfam" id="PF02518">
    <property type="entry name" value="HATPase_c"/>
    <property type="match status" value="1"/>
</dbReference>
<name>A0A426DLD9_9FIRM</name>
<dbReference type="InterPro" id="IPR003660">
    <property type="entry name" value="HAMP_dom"/>
</dbReference>
<dbReference type="RefSeq" id="WP_125128805.1">
    <property type="nucleotide sequence ID" value="NZ_RHJS01000002.1"/>
</dbReference>
<evidence type="ECO:0000256" key="2">
    <source>
        <dbReference type="ARBA" id="ARBA00004651"/>
    </source>
</evidence>
<evidence type="ECO:0000259" key="16">
    <source>
        <dbReference type="PROSITE" id="PS50885"/>
    </source>
</evidence>
<gene>
    <name evidence="17" type="ORF">EBB54_21095</name>
</gene>
<evidence type="ECO:0000256" key="5">
    <source>
        <dbReference type="ARBA" id="ARBA00022553"/>
    </source>
</evidence>
<dbReference type="GO" id="GO:0000155">
    <property type="term" value="F:phosphorelay sensor kinase activity"/>
    <property type="evidence" value="ECO:0007669"/>
    <property type="project" value="InterPro"/>
</dbReference>
<dbReference type="CDD" id="cd06225">
    <property type="entry name" value="HAMP"/>
    <property type="match status" value="1"/>
</dbReference>
<dbReference type="SUPFAM" id="SSF158472">
    <property type="entry name" value="HAMP domain-like"/>
    <property type="match status" value="1"/>
</dbReference>
<dbReference type="GO" id="GO:0005886">
    <property type="term" value="C:plasma membrane"/>
    <property type="evidence" value="ECO:0007669"/>
    <property type="project" value="UniProtKB-SubCell"/>
</dbReference>
<dbReference type="InterPro" id="IPR036890">
    <property type="entry name" value="HATPase_C_sf"/>
</dbReference>
<keyword evidence="5" id="KW-0597">Phosphoprotein</keyword>
<keyword evidence="7 14" id="KW-0812">Transmembrane</keyword>
<evidence type="ECO:0000313" key="17">
    <source>
        <dbReference type="EMBL" id="RRK33568.1"/>
    </source>
</evidence>
<reference evidence="17" key="1">
    <citation type="submission" date="2018-10" db="EMBL/GenBank/DDBJ databases">
        <title>Schaedlerella arabinophila gen. nov. sp. nov., isolated from the mouse intestinal tract and comparative analysis with the genome of the closely related altered Schaedler flora strain ASF502.</title>
        <authorList>
            <person name="Miyake S."/>
            <person name="Soh M."/>
            <person name="Seedorf H."/>
        </authorList>
    </citation>
    <scope>NUCLEOTIDE SEQUENCE [LARGE SCALE GENOMIC DNA]</scope>
    <source>
        <strain evidence="17">DSM 106076</strain>
    </source>
</reference>
<comment type="caution">
    <text evidence="17">The sequence shown here is derived from an EMBL/GenBank/DDBJ whole genome shotgun (WGS) entry which is preliminary data.</text>
</comment>
<protein>
    <recommendedName>
        <fullName evidence="3">histidine kinase</fullName>
        <ecNumber evidence="3">2.7.13.3</ecNumber>
    </recommendedName>
</protein>
<organism evidence="17 18">
    <name type="scientific">Schaedlerella arabinosiphila</name>
    <dbReference type="NCBI Taxonomy" id="2044587"/>
    <lineage>
        <taxon>Bacteria</taxon>
        <taxon>Bacillati</taxon>
        <taxon>Bacillota</taxon>
        <taxon>Clostridia</taxon>
        <taxon>Lachnospirales</taxon>
        <taxon>Lachnospiraceae</taxon>
        <taxon>Schaedlerella</taxon>
    </lineage>
</organism>
<dbReference type="InterPro" id="IPR005467">
    <property type="entry name" value="His_kinase_dom"/>
</dbReference>
<dbReference type="Gene3D" id="3.30.565.10">
    <property type="entry name" value="Histidine kinase-like ATPase, C-terminal domain"/>
    <property type="match status" value="1"/>
</dbReference>
<keyword evidence="10" id="KW-0067">ATP-binding</keyword>
<dbReference type="GO" id="GO:0005524">
    <property type="term" value="F:ATP binding"/>
    <property type="evidence" value="ECO:0007669"/>
    <property type="project" value="UniProtKB-KW"/>
</dbReference>
<evidence type="ECO:0000256" key="10">
    <source>
        <dbReference type="ARBA" id="ARBA00022840"/>
    </source>
</evidence>
<dbReference type="Pfam" id="PF00512">
    <property type="entry name" value="HisKA"/>
    <property type="match status" value="1"/>
</dbReference>
<keyword evidence="13 14" id="KW-0472">Membrane</keyword>
<evidence type="ECO:0000259" key="15">
    <source>
        <dbReference type="PROSITE" id="PS50109"/>
    </source>
</evidence>
<keyword evidence="18" id="KW-1185">Reference proteome</keyword>